<dbReference type="EMBL" id="LLXL01001364">
    <property type="protein sequence ID" value="PKK64863.1"/>
    <property type="molecule type" value="Genomic_DNA"/>
</dbReference>
<comment type="caution">
    <text evidence="2">The sequence shown here is derived from an EMBL/GenBank/DDBJ whole genome shotgun (WGS) entry which is preliminary data.</text>
</comment>
<dbReference type="AlphaFoldDB" id="A0A2N1MTB9"/>
<feature type="transmembrane region" description="Helical" evidence="1">
    <location>
        <begin position="30"/>
        <end position="46"/>
    </location>
</feature>
<dbReference type="Proteomes" id="UP000233469">
    <property type="component" value="Unassembled WGS sequence"/>
</dbReference>
<gene>
    <name evidence="2" type="ORF">RhiirC2_786913</name>
</gene>
<keyword evidence="1" id="KW-0472">Membrane</keyword>
<sequence length="137" mass="16227">MRINDTDMSSSNFFGCSVTNRFRTFFRRHFGLISASILWISGFRFLDVDEYQFDSGRWIDIGFRFLDISALISGYWIYIGFESLALDRWISVLDSWMLDRYLEALGLGLGEFQNFKIFILGDQFWTYNKILISNFEL</sequence>
<evidence type="ECO:0000256" key="1">
    <source>
        <dbReference type="SAM" id="Phobius"/>
    </source>
</evidence>
<proteinExistence type="predicted"/>
<protein>
    <submittedName>
        <fullName evidence="2">Uncharacterized protein</fullName>
    </submittedName>
</protein>
<evidence type="ECO:0000313" key="3">
    <source>
        <dbReference type="Proteomes" id="UP000233469"/>
    </source>
</evidence>
<accession>A0A2N1MTB9</accession>
<reference evidence="2 3" key="1">
    <citation type="submission" date="2016-04" db="EMBL/GenBank/DDBJ databases">
        <title>Genome analyses suggest a sexual origin of heterokaryosis in a supposedly ancient asexual fungus.</title>
        <authorList>
            <person name="Ropars J."/>
            <person name="Sedzielewska K."/>
            <person name="Noel J."/>
            <person name="Charron P."/>
            <person name="Farinelli L."/>
            <person name="Marton T."/>
            <person name="Kruger M."/>
            <person name="Pelin A."/>
            <person name="Brachmann A."/>
            <person name="Corradi N."/>
        </authorList>
    </citation>
    <scope>NUCLEOTIDE SEQUENCE [LARGE SCALE GENOMIC DNA]</scope>
    <source>
        <strain evidence="2 3">C2</strain>
    </source>
</reference>
<feature type="transmembrane region" description="Helical" evidence="1">
    <location>
        <begin position="61"/>
        <end position="81"/>
    </location>
</feature>
<reference evidence="2 3" key="2">
    <citation type="submission" date="2017-10" db="EMBL/GenBank/DDBJ databases">
        <title>Extensive intraspecific genome diversity in a model arbuscular mycorrhizal fungus.</title>
        <authorList>
            <person name="Chen E.C.H."/>
            <person name="Morin E."/>
            <person name="Baudet D."/>
            <person name="Noel J."/>
            <person name="Ndikumana S."/>
            <person name="Charron P."/>
            <person name="St-Onge C."/>
            <person name="Giorgi J."/>
            <person name="Grigoriev I.V."/>
            <person name="Roux C."/>
            <person name="Martin F.M."/>
            <person name="Corradi N."/>
        </authorList>
    </citation>
    <scope>NUCLEOTIDE SEQUENCE [LARGE SCALE GENOMIC DNA]</scope>
    <source>
        <strain evidence="2 3">C2</strain>
    </source>
</reference>
<name>A0A2N1MTB9_9GLOM</name>
<keyword evidence="1" id="KW-0812">Transmembrane</keyword>
<keyword evidence="1" id="KW-1133">Transmembrane helix</keyword>
<evidence type="ECO:0000313" key="2">
    <source>
        <dbReference type="EMBL" id="PKK64863.1"/>
    </source>
</evidence>
<organism evidence="2 3">
    <name type="scientific">Rhizophagus irregularis</name>
    <dbReference type="NCBI Taxonomy" id="588596"/>
    <lineage>
        <taxon>Eukaryota</taxon>
        <taxon>Fungi</taxon>
        <taxon>Fungi incertae sedis</taxon>
        <taxon>Mucoromycota</taxon>
        <taxon>Glomeromycotina</taxon>
        <taxon>Glomeromycetes</taxon>
        <taxon>Glomerales</taxon>
        <taxon>Glomeraceae</taxon>
        <taxon>Rhizophagus</taxon>
    </lineage>
</organism>